<protein>
    <submittedName>
        <fullName evidence="1">Uncharacterized protein</fullName>
    </submittedName>
</protein>
<proteinExistence type="predicted"/>
<organism evidence="1 2">
    <name type="scientific">Rangifer tarandus platyrhynchus</name>
    <name type="common">Svalbard reindeer</name>
    <dbReference type="NCBI Taxonomy" id="3082113"/>
    <lineage>
        <taxon>Eukaryota</taxon>
        <taxon>Metazoa</taxon>
        <taxon>Chordata</taxon>
        <taxon>Craniata</taxon>
        <taxon>Vertebrata</taxon>
        <taxon>Euteleostomi</taxon>
        <taxon>Mammalia</taxon>
        <taxon>Eutheria</taxon>
        <taxon>Laurasiatheria</taxon>
        <taxon>Artiodactyla</taxon>
        <taxon>Ruminantia</taxon>
        <taxon>Pecora</taxon>
        <taxon>Cervidae</taxon>
        <taxon>Odocoileinae</taxon>
        <taxon>Rangifer</taxon>
    </lineage>
</organism>
<name>A0ABN8ZK84_RANTA</name>
<dbReference type="EMBL" id="OX459940">
    <property type="protein sequence ID" value="CAI9174323.1"/>
    <property type="molecule type" value="Genomic_DNA"/>
</dbReference>
<reference evidence="1" key="1">
    <citation type="submission" date="2023-04" db="EMBL/GenBank/DDBJ databases">
        <authorList>
            <consortium name="ELIXIR-Norway"/>
        </authorList>
    </citation>
    <scope>NUCLEOTIDE SEQUENCE [LARGE SCALE GENOMIC DNA]</scope>
</reference>
<evidence type="ECO:0000313" key="2">
    <source>
        <dbReference type="Proteomes" id="UP001176941"/>
    </source>
</evidence>
<accession>A0ABN8ZK84</accession>
<evidence type="ECO:0000313" key="1">
    <source>
        <dbReference type="EMBL" id="CAI9174323.1"/>
    </source>
</evidence>
<sequence>MRVRSLDQEDPLEKEMATHSNIFAWKILWTEEPGRLQSSESHSVMSDSLRPHGLYRPWNSQAQNTGVDSCSLLQGIFPTQGSNPGLLHCMQILCQLSHKGSPRILEWVAYPVSSGSSRTKN</sequence>
<keyword evidence="2" id="KW-1185">Reference proteome</keyword>
<gene>
    <name evidence="1" type="ORF">MRATA1EN1_LOCUS23285</name>
</gene>
<dbReference type="Proteomes" id="UP001176941">
    <property type="component" value="Chromosome 4"/>
</dbReference>